<evidence type="ECO:0000313" key="2">
    <source>
        <dbReference type="Proteomes" id="UP000075321"/>
    </source>
</evidence>
<dbReference type="EMBL" id="LTAZ01000012">
    <property type="protein sequence ID" value="KYH24852.1"/>
    <property type="molecule type" value="Genomic_DNA"/>
</dbReference>
<organism evidence="1 2">
    <name type="scientific">Halalkalicoccus paucihalophilus</name>
    <dbReference type="NCBI Taxonomy" id="1008153"/>
    <lineage>
        <taxon>Archaea</taxon>
        <taxon>Methanobacteriati</taxon>
        <taxon>Methanobacteriota</taxon>
        <taxon>Stenosarchaea group</taxon>
        <taxon>Halobacteria</taxon>
        <taxon>Halobacteriales</taxon>
        <taxon>Halococcaceae</taxon>
        <taxon>Halalkalicoccus</taxon>
    </lineage>
</organism>
<dbReference type="Proteomes" id="UP000075321">
    <property type="component" value="Unassembled WGS sequence"/>
</dbReference>
<reference evidence="1 2" key="1">
    <citation type="submission" date="2016-02" db="EMBL/GenBank/DDBJ databases">
        <title>Genome sequence of Halalkalicoccus paucihalophilus DSM 24557.</title>
        <authorList>
            <person name="Poehlein A."/>
            <person name="Daniel R."/>
        </authorList>
    </citation>
    <scope>NUCLEOTIDE SEQUENCE [LARGE SCALE GENOMIC DNA]</scope>
    <source>
        <strain evidence="1 2">DSM 24557</strain>
    </source>
</reference>
<dbReference type="AlphaFoldDB" id="A0A151ABH3"/>
<keyword evidence="2" id="KW-1185">Reference proteome</keyword>
<gene>
    <name evidence="1" type="ORF">HAPAU_32290</name>
</gene>
<accession>A0A151ABH3</accession>
<proteinExistence type="predicted"/>
<evidence type="ECO:0000313" key="1">
    <source>
        <dbReference type="EMBL" id="KYH24852.1"/>
    </source>
</evidence>
<protein>
    <submittedName>
        <fullName evidence="1">Uncharacterized protein</fullName>
    </submittedName>
</protein>
<comment type="caution">
    <text evidence="1">The sequence shown here is derived from an EMBL/GenBank/DDBJ whole genome shotgun (WGS) entry which is preliminary data.</text>
</comment>
<dbReference type="PATRIC" id="fig|1008153.3.peg.3385"/>
<name>A0A151ABH3_9EURY</name>
<sequence length="37" mass="4115">MANSTTSTRYLIHAIAAVVVRNWRVLSTKNGHKGFDV</sequence>